<dbReference type="OrthoDB" id="9775382at2"/>
<keyword evidence="1" id="KW-0732">Signal</keyword>
<dbReference type="RefSeq" id="WP_079558580.1">
    <property type="nucleotide sequence ID" value="NZ_CP021904.1"/>
</dbReference>
<accession>A0A1T5HSG8</accession>
<protein>
    <recommendedName>
        <fullName evidence="4">Outer membrane protein beta-barrel domain-containing protein</fullName>
    </recommendedName>
</protein>
<dbReference type="Proteomes" id="UP000191055">
    <property type="component" value="Unassembled WGS sequence"/>
</dbReference>
<dbReference type="STRING" id="889453.SAMN03080601_02894"/>
<dbReference type="EMBL" id="FUYV01000019">
    <property type="protein sequence ID" value="SKC23615.1"/>
    <property type="molecule type" value="Genomic_DNA"/>
</dbReference>
<keyword evidence="3" id="KW-1185">Reference proteome</keyword>
<evidence type="ECO:0000313" key="2">
    <source>
        <dbReference type="EMBL" id="SKC23615.1"/>
    </source>
</evidence>
<gene>
    <name evidence="2" type="ORF">SAMN03080601_02894</name>
</gene>
<evidence type="ECO:0008006" key="4">
    <source>
        <dbReference type="Google" id="ProtNLM"/>
    </source>
</evidence>
<name>A0A1T5HSG8_9BACT</name>
<reference evidence="2 3" key="1">
    <citation type="submission" date="2017-02" db="EMBL/GenBank/DDBJ databases">
        <authorList>
            <person name="Peterson S.W."/>
        </authorList>
    </citation>
    <scope>NUCLEOTIDE SEQUENCE [LARGE SCALE GENOMIC DNA]</scope>
    <source>
        <strain evidence="2 3">DSM 24412</strain>
    </source>
</reference>
<feature type="signal peptide" evidence="1">
    <location>
        <begin position="1"/>
        <end position="23"/>
    </location>
</feature>
<proteinExistence type="predicted"/>
<evidence type="ECO:0000313" key="3">
    <source>
        <dbReference type="Proteomes" id="UP000191055"/>
    </source>
</evidence>
<sequence>MQKIKIVSLFCLFGWFLPVTSNAQNVEELVSKYTSENGQKYMQPFADAFSANLNSGLFHNAVINKLGFQIYLGIETQLAVIPSSQKFMTASAEGDYFPSTRVENVPTVFGPSEGKRVEDPNTGLVYVFPGGLDIGYVPMITPQLTVGSVYGTDLTIRFAGTKKIEDVGDISLFGWGLRHSIDQYFPLPFSSAIGFYNQKFKFGDYLDASSSIISLQGSYSIPFLTLYGGLGYEMGSMKISYEYENLENGQTEEIRFDLTPGNTIRLTTGFGLNLGPVNLHAEYNLAKQSTISAGLGIGFGYK</sequence>
<feature type="chain" id="PRO_5012911053" description="Outer membrane protein beta-barrel domain-containing protein" evidence="1">
    <location>
        <begin position="24"/>
        <end position="302"/>
    </location>
</feature>
<organism evidence="2 3">
    <name type="scientific">Alkalitalea saponilacus</name>
    <dbReference type="NCBI Taxonomy" id="889453"/>
    <lineage>
        <taxon>Bacteria</taxon>
        <taxon>Pseudomonadati</taxon>
        <taxon>Bacteroidota</taxon>
        <taxon>Bacteroidia</taxon>
        <taxon>Marinilabiliales</taxon>
        <taxon>Marinilabiliaceae</taxon>
        <taxon>Alkalitalea</taxon>
    </lineage>
</organism>
<dbReference type="AlphaFoldDB" id="A0A1T5HSG8"/>
<dbReference type="KEGG" id="asx:CDL62_00235"/>
<evidence type="ECO:0000256" key="1">
    <source>
        <dbReference type="SAM" id="SignalP"/>
    </source>
</evidence>
<dbReference type="Pfam" id="PF20230">
    <property type="entry name" value="DUF6588"/>
    <property type="match status" value="1"/>
</dbReference>
<dbReference type="InterPro" id="IPR046495">
    <property type="entry name" value="DUF6588"/>
</dbReference>